<dbReference type="PANTHER" id="PTHR43273:SF8">
    <property type="entry name" value="RADICAL SAM DOMAIN PROTEIN"/>
    <property type="match status" value="1"/>
</dbReference>
<dbReference type="PROSITE" id="PS51918">
    <property type="entry name" value="RADICAL_SAM"/>
    <property type="match status" value="1"/>
</dbReference>
<feature type="domain" description="Radical SAM core" evidence="5">
    <location>
        <begin position="5"/>
        <end position="242"/>
    </location>
</feature>
<dbReference type="Pfam" id="PF04055">
    <property type="entry name" value="Radical_SAM"/>
    <property type="match status" value="1"/>
</dbReference>
<keyword evidence="7" id="KW-1185">Reference proteome</keyword>
<dbReference type="AlphaFoldDB" id="A0A1I1X8K1"/>
<dbReference type="InterPro" id="IPR058240">
    <property type="entry name" value="rSAM_sf"/>
</dbReference>
<gene>
    <name evidence="6" type="ORF">SAMN05216251_101247</name>
</gene>
<dbReference type="EMBL" id="FONG01000001">
    <property type="protein sequence ID" value="SFE03746.1"/>
    <property type="molecule type" value="Genomic_DNA"/>
</dbReference>
<dbReference type="SFLD" id="SFLDG01072">
    <property type="entry name" value="dehydrogenase_like"/>
    <property type="match status" value="1"/>
</dbReference>
<evidence type="ECO:0000256" key="4">
    <source>
        <dbReference type="ARBA" id="ARBA00023014"/>
    </source>
</evidence>
<evidence type="ECO:0000313" key="7">
    <source>
        <dbReference type="Proteomes" id="UP000199323"/>
    </source>
</evidence>
<dbReference type="RefSeq" id="WP_265737069.1">
    <property type="nucleotide sequence ID" value="NZ_FONG01000001.1"/>
</dbReference>
<dbReference type="STRING" id="380248.SAMN05216251_101247"/>
<name>A0A1I1X8K1_9ACTN</name>
<dbReference type="InterPro" id="IPR013785">
    <property type="entry name" value="Aldolase_TIM"/>
</dbReference>
<evidence type="ECO:0000256" key="1">
    <source>
        <dbReference type="ARBA" id="ARBA00022691"/>
    </source>
</evidence>
<keyword evidence="3" id="KW-0408">Iron</keyword>
<organism evidence="6 7">
    <name type="scientific">Actinacidiphila alni</name>
    <dbReference type="NCBI Taxonomy" id="380248"/>
    <lineage>
        <taxon>Bacteria</taxon>
        <taxon>Bacillati</taxon>
        <taxon>Actinomycetota</taxon>
        <taxon>Actinomycetes</taxon>
        <taxon>Kitasatosporales</taxon>
        <taxon>Streptomycetaceae</taxon>
        <taxon>Actinacidiphila</taxon>
    </lineage>
</organism>
<dbReference type="SUPFAM" id="SSF102114">
    <property type="entry name" value="Radical SAM enzymes"/>
    <property type="match status" value="1"/>
</dbReference>
<evidence type="ECO:0000256" key="2">
    <source>
        <dbReference type="ARBA" id="ARBA00022723"/>
    </source>
</evidence>
<reference evidence="6 7" key="1">
    <citation type="submission" date="2016-10" db="EMBL/GenBank/DDBJ databases">
        <authorList>
            <person name="de Groot N.N."/>
        </authorList>
    </citation>
    <scope>NUCLEOTIDE SEQUENCE [LARGE SCALE GENOMIC DNA]</scope>
    <source>
        <strain evidence="6 7">CGMCC 4.3510</strain>
    </source>
</reference>
<accession>A0A1I1X8K1</accession>
<dbReference type="GO" id="GO:0016491">
    <property type="term" value="F:oxidoreductase activity"/>
    <property type="evidence" value="ECO:0007669"/>
    <property type="project" value="InterPro"/>
</dbReference>
<keyword evidence="1" id="KW-0949">S-adenosyl-L-methionine</keyword>
<dbReference type="SFLD" id="SFLDS00029">
    <property type="entry name" value="Radical_SAM"/>
    <property type="match status" value="1"/>
</dbReference>
<dbReference type="NCBIfam" id="TIGR04269">
    <property type="entry name" value="SAM_SPASM_FxsB"/>
    <property type="match status" value="1"/>
</dbReference>
<keyword evidence="4" id="KW-0411">Iron-sulfur</keyword>
<dbReference type="InterPro" id="IPR007197">
    <property type="entry name" value="rSAM"/>
</dbReference>
<dbReference type="SFLD" id="SFLDG01386">
    <property type="entry name" value="main_SPASM_domain-containing"/>
    <property type="match status" value="1"/>
</dbReference>
<evidence type="ECO:0000313" key="6">
    <source>
        <dbReference type="EMBL" id="SFE03746.1"/>
    </source>
</evidence>
<dbReference type="Gene3D" id="3.20.20.70">
    <property type="entry name" value="Aldolase class I"/>
    <property type="match status" value="1"/>
</dbReference>
<evidence type="ECO:0000259" key="5">
    <source>
        <dbReference type="PROSITE" id="PS51918"/>
    </source>
</evidence>
<dbReference type="SFLD" id="SFLDG01067">
    <property type="entry name" value="SPASM/twitch_domain_containing"/>
    <property type="match status" value="1"/>
</dbReference>
<dbReference type="CDD" id="cd01335">
    <property type="entry name" value="Radical_SAM"/>
    <property type="match status" value="1"/>
</dbReference>
<dbReference type="Proteomes" id="UP000199323">
    <property type="component" value="Unassembled WGS sequence"/>
</dbReference>
<dbReference type="InterPro" id="IPR023867">
    <property type="entry name" value="Sulphatase_maturase_rSAM"/>
</dbReference>
<dbReference type="PANTHER" id="PTHR43273">
    <property type="entry name" value="ANAEROBIC SULFATASE-MATURATING ENZYME HOMOLOG ASLB-RELATED"/>
    <property type="match status" value="1"/>
</dbReference>
<proteinExistence type="predicted"/>
<dbReference type="InterPro" id="IPR026335">
    <property type="entry name" value="rSAM_SPASM_FxsB"/>
</dbReference>
<protein>
    <recommendedName>
        <fullName evidence="5">Radical SAM core domain-containing protein</fullName>
    </recommendedName>
</protein>
<keyword evidence="2" id="KW-0479">Metal-binding</keyword>
<sequence>MAGPVVPFRQLVLKVHSRCDLACKHCYVYEHADQSWSSRPTVISDETITWTANRLAEHAKTHALPSVHVILHGGEPLLAGTARLRRVCEELRAALAGISDLDLRIHTNGVQLNRRHLDLFDEFDVKVGISLDGDKAANDRHRLYANGRSSHHKVLAAVGLLRQQPYRHLFAGLLCTIDVANDPIAVYDALAELAPPRIDFLLPHATWDEPPARPEGAATAYADWLLRIYDRWDDRGRPMPIRLFDSVISTLGGGPSLTESMGLGPTDLVVIETDGTLEQADSLKTAYDGAPVTGFDVFADSLDAAARHPGVVARQQGLSGLSEECRACPVVRSCGGGLYAHRYRSGSGPAEQGFDHPSVYCADLKSLVLGIGSRVGDPAPGTYGAPGGESFPGIDELADPAGDGAAVARLAAEQRQLTRRWLSLVDGTVGADADGLWEQSRHVLGELAAVPGGLDPLLAHPYTRSWAVESYDTLSARGRLGVGAAERLAALTASAAIHAGLPLTLSVPVGADGALDLPTLGRVQLRAAGERLACLTGYGTGFVIRRGCEELVVEPGLPPGQRWFPVRHMKASTGGHTVDLAVDDVDPLRDRFPEPALDSLTPTQFASAQAMFADAWDLLGAGVPARLPALTAALTTLTPLARPVAGLADGRRGMGAVGVAFTDAEGVARQLLTGARYAVLDALLEQCELYDEADPRSFPVPWGDGQRLPAGELLARAFARTATSVLAARPGEHAAATAGAWRALLASGTLTPDGTRVAERALAAVGEHR</sequence>
<dbReference type="GO" id="GO:0046872">
    <property type="term" value="F:metal ion binding"/>
    <property type="evidence" value="ECO:0007669"/>
    <property type="project" value="UniProtKB-KW"/>
</dbReference>
<evidence type="ECO:0000256" key="3">
    <source>
        <dbReference type="ARBA" id="ARBA00023004"/>
    </source>
</evidence>
<dbReference type="GO" id="GO:0051536">
    <property type="term" value="F:iron-sulfur cluster binding"/>
    <property type="evidence" value="ECO:0007669"/>
    <property type="project" value="UniProtKB-KW"/>
</dbReference>